<comment type="caution">
    <text evidence="2">The sequence shown here is derived from an EMBL/GenBank/DDBJ whole genome shotgun (WGS) entry which is preliminary data.</text>
</comment>
<sequence length="107" mass="11924">MPNSEIIEVDLVHDNISSNFVLTVDLGEFDLINFGHSTDTSTSVQVSTNGTSQVPNVAEFIDNDELDDDTLTEYMDEEELESNDDVDKYSTNLDENIVLNSSDDLDE</sequence>
<evidence type="ECO:0000256" key="1">
    <source>
        <dbReference type="SAM" id="MobiDB-lite"/>
    </source>
</evidence>
<feature type="region of interest" description="Disordered" evidence="1">
    <location>
        <begin position="78"/>
        <end position="107"/>
    </location>
</feature>
<evidence type="ECO:0000313" key="3">
    <source>
        <dbReference type="Proteomes" id="UP000237105"/>
    </source>
</evidence>
<protein>
    <submittedName>
        <fullName evidence="2">Uncharacterized protein</fullName>
    </submittedName>
</protein>
<proteinExistence type="predicted"/>
<gene>
    <name evidence="2" type="ORF">PanWU01x14_244650</name>
</gene>
<keyword evidence="3" id="KW-1185">Reference proteome</keyword>
<feature type="compositionally biased region" description="Polar residues" evidence="1">
    <location>
        <begin position="89"/>
        <end position="107"/>
    </location>
</feature>
<dbReference type="AlphaFoldDB" id="A0A2P5BF18"/>
<reference evidence="3" key="1">
    <citation type="submission" date="2016-06" db="EMBL/GenBank/DDBJ databases">
        <title>Parallel loss of symbiosis genes in relatives of nitrogen-fixing non-legume Parasponia.</title>
        <authorList>
            <person name="Van Velzen R."/>
            <person name="Holmer R."/>
            <person name="Bu F."/>
            <person name="Rutten L."/>
            <person name="Van Zeijl A."/>
            <person name="Liu W."/>
            <person name="Santuari L."/>
            <person name="Cao Q."/>
            <person name="Sharma T."/>
            <person name="Shen D."/>
            <person name="Roswanjaya Y."/>
            <person name="Wardhani T."/>
            <person name="Kalhor M.S."/>
            <person name="Jansen J."/>
            <person name="Van den Hoogen J."/>
            <person name="Gungor B."/>
            <person name="Hartog M."/>
            <person name="Hontelez J."/>
            <person name="Verver J."/>
            <person name="Yang W.-C."/>
            <person name="Schijlen E."/>
            <person name="Repin R."/>
            <person name="Schilthuizen M."/>
            <person name="Schranz E."/>
            <person name="Heidstra R."/>
            <person name="Miyata K."/>
            <person name="Fedorova E."/>
            <person name="Kohlen W."/>
            <person name="Bisseling T."/>
            <person name="Smit S."/>
            <person name="Geurts R."/>
        </authorList>
    </citation>
    <scope>NUCLEOTIDE SEQUENCE [LARGE SCALE GENOMIC DNA]</scope>
    <source>
        <strain evidence="3">cv. WU1-14</strain>
    </source>
</reference>
<dbReference type="Proteomes" id="UP000237105">
    <property type="component" value="Unassembled WGS sequence"/>
</dbReference>
<dbReference type="EMBL" id="JXTB01000295">
    <property type="protein sequence ID" value="PON47381.1"/>
    <property type="molecule type" value="Genomic_DNA"/>
</dbReference>
<name>A0A2P5BF18_PARAD</name>
<organism evidence="2 3">
    <name type="scientific">Parasponia andersonii</name>
    <name type="common">Sponia andersonii</name>
    <dbReference type="NCBI Taxonomy" id="3476"/>
    <lineage>
        <taxon>Eukaryota</taxon>
        <taxon>Viridiplantae</taxon>
        <taxon>Streptophyta</taxon>
        <taxon>Embryophyta</taxon>
        <taxon>Tracheophyta</taxon>
        <taxon>Spermatophyta</taxon>
        <taxon>Magnoliopsida</taxon>
        <taxon>eudicotyledons</taxon>
        <taxon>Gunneridae</taxon>
        <taxon>Pentapetalae</taxon>
        <taxon>rosids</taxon>
        <taxon>fabids</taxon>
        <taxon>Rosales</taxon>
        <taxon>Cannabaceae</taxon>
        <taxon>Parasponia</taxon>
    </lineage>
</organism>
<accession>A0A2P5BF18</accession>
<evidence type="ECO:0000313" key="2">
    <source>
        <dbReference type="EMBL" id="PON47381.1"/>
    </source>
</evidence>